<evidence type="ECO:0000256" key="6">
    <source>
        <dbReference type="SAM" id="MobiDB-lite"/>
    </source>
</evidence>
<organism evidence="8 9">
    <name type="scientific">Arthroderma benhamiae (strain ATCC MYA-4681 / CBS 112371)</name>
    <name type="common">Trichophyton mentagrophytes</name>
    <dbReference type="NCBI Taxonomy" id="663331"/>
    <lineage>
        <taxon>Eukaryota</taxon>
        <taxon>Fungi</taxon>
        <taxon>Dikarya</taxon>
        <taxon>Ascomycota</taxon>
        <taxon>Pezizomycotina</taxon>
        <taxon>Eurotiomycetes</taxon>
        <taxon>Eurotiomycetidae</taxon>
        <taxon>Onygenales</taxon>
        <taxon>Arthrodermataceae</taxon>
        <taxon>Trichophyton</taxon>
    </lineage>
</organism>
<evidence type="ECO:0000313" key="8">
    <source>
        <dbReference type="EMBL" id="EFE33685.1"/>
    </source>
</evidence>
<feature type="transmembrane region" description="Helical" evidence="7">
    <location>
        <begin position="396"/>
        <end position="414"/>
    </location>
</feature>
<keyword evidence="9" id="KW-1185">Reference proteome</keyword>
<feature type="transmembrane region" description="Helical" evidence="7">
    <location>
        <begin position="420"/>
        <end position="444"/>
    </location>
</feature>
<accession>D4ATR6</accession>
<evidence type="ECO:0000256" key="4">
    <source>
        <dbReference type="ARBA" id="ARBA00022989"/>
    </source>
</evidence>
<dbReference type="GO" id="GO:0015101">
    <property type="term" value="F:organic cation transmembrane transporter activity"/>
    <property type="evidence" value="ECO:0007669"/>
    <property type="project" value="UniProtKB-ARBA"/>
</dbReference>
<evidence type="ECO:0000313" key="9">
    <source>
        <dbReference type="Proteomes" id="UP000008866"/>
    </source>
</evidence>
<dbReference type="PANTHER" id="PTHR45649">
    <property type="entry name" value="AMINO-ACID PERMEASE BAT1"/>
    <property type="match status" value="1"/>
</dbReference>
<proteinExistence type="predicted"/>
<dbReference type="InterPro" id="IPR002293">
    <property type="entry name" value="AA/rel_permease1"/>
</dbReference>
<feature type="transmembrane region" description="Helical" evidence="7">
    <location>
        <begin position="134"/>
        <end position="161"/>
    </location>
</feature>
<feature type="transmembrane region" description="Helical" evidence="7">
    <location>
        <begin position="77"/>
        <end position="99"/>
    </location>
</feature>
<dbReference type="GeneID" id="9521745"/>
<dbReference type="Proteomes" id="UP000008866">
    <property type="component" value="Unassembled WGS sequence"/>
</dbReference>
<feature type="transmembrane region" description="Helical" evidence="7">
    <location>
        <begin position="502"/>
        <end position="523"/>
    </location>
</feature>
<evidence type="ECO:0000256" key="5">
    <source>
        <dbReference type="ARBA" id="ARBA00023136"/>
    </source>
</evidence>
<comment type="subcellular location">
    <subcellularLocation>
        <location evidence="1">Membrane</location>
        <topology evidence="1">Multi-pass membrane protein</topology>
    </subcellularLocation>
</comment>
<feature type="compositionally biased region" description="Basic and acidic residues" evidence="6">
    <location>
        <begin position="1"/>
        <end position="12"/>
    </location>
</feature>
<feature type="region of interest" description="Disordered" evidence="6">
    <location>
        <begin position="1"/>
        <end position="26"/>
    </location>
</feature>
<dbReference type="FunFam" id="1.20.1740.10:FF:000046">
    <property type="entry name" value="Amino-acid permease, putative"/>
    <property type="match status" value="1"/>
</dbReference>
<dbReference type="eggNOG" id="KOG1289">
    <property type="taxonomic scope" value="Eukaryota"/>
</dbReference>
<protein>
    <submittedName>
        <fullName evidence="8">Amino acid permease family protein, putative</fullName>
    </submittedName>
</protein>
<feature type="transmembrane region" description="Helical" evidence="7">
    <location>
        <begin position="207"/>
        <end position="228"/>
    </location>
</feature>
<dbReference type="Pfam" id="PF13520">
    <property type="entry name" value="AA_permease_2"/>
    <property type="match status" value="1"/>
</dbReference>
<evidence type="ECO:0000256" key="7">
    <source>
        <dbReference type="SAM" id="Phobius"/>
    </source>
</evidence>
<dbReference type="AlphaFoldDB" id="D4ATR6"/>
<feature type="transmembrane region" description="Helical" evidence="7">
    <location>
        <begin position="46"/>
        <end position="65"/>
    </location>
</feature>
<feature type="transmembrane region" description="Helical" evidence="7">
    <location>
        <begin position="181"/>
        <end position="200"/>
    </location>
</feature>
<dbReference type="EMBL" id="ABSU01000009">
    <property type="protein sequence ID" value="EFE33685.1"/>
    <property type="molecule type" value="Genomic_DNA"/>
</dbReference>
<name>D4ATR6_ARTBC</name>
<dbReference type="PIRSF" id="PIRSF006060">
    <property type="entry name" value="AA_transporter"/>
    <property type="match status" value="1"/>
</dbReference>
<evidence type="ECO:0000256" key="2">
    <source>
        <dbReference type="ARBA" id="ARBA00022448"/>
    </source>
</evidence>
<dbReference type="PANTHER" id="PTHR45649:SF7">
    <property type="entry name" value="CHOLINE TRANSPORT PROTEIN"/>
    <property type="match status" value="1"/>
</dbReference>
<sequence>MDHESIGPKAERYPSPPSSGDEKGSIDSDAAKLAAMGYTQDMTRKFSVLSLLAVGFSLTNSWFGISASLVTGINSGGAVLTIYGIPWIAFISTCVAITLSELASAMPNAGGQYFWANELAPKKYANFASYLTGWFAWAGSIFTSASVALGLGAAAVGMWQMGHPDFYREADYHTNSVPQPWHTVVAYQVINGFAFLFNCVGRLLPKIATVTLYTSLISFITILITVPAKAPTHQSAKFVFATFINSTGWKQDGIAYLVGLINTNWVFACLDAATHMAEEVAAPERSIPIAIMGTVAIGFVTAWFYVISMFFSLNDFNTVVKSPTGVPILELYFQALGSKAGAIVLESLVLATGIGCQIASHTWQSRLCWSFARDRGLPFHTTLGLNKINPKLDVPLAAHAFSCTIVGLLGLLFLGSSTAFNSMVTACIVLLYVSYVIPVVCLLIKGRNNIQHGPFWLGKFGLAANIILLCWTLFTLIMYSFPSVYPVTAGTTIISTNNLPKAMNYVSVVYFVVIMIIVADWFLRGKREYRGQTARHEDAEALHRRSSVVHK</sequence>
<keyword evidence="4 7" id="KW-1133">Transmembrane helix</keyword>
<dbReference type="KEGG" id="abe:ARB_07632"/>
<comment type="caution">
    <text evidence="8">The sequence shown here is derived from an EMBL/GenBank/DDBJ whole genome shotgun (WGS) entry which is preliminary data.</text>
</comment>
<feature type="transmembrane region" description="Helical" evidence="7">
    <location>
        <begin position="456"/>
        <end position="482"/>
    </location>
</feature>
<dbReference type="HOGENOM" id="CLU_004495_2_4_1"/>
<gene>
    <name evidence="8" type="ORF">ARB_07632</name>
</gene>
<evidence type="ECO:0000256" key="3">
    <source>
        <dbReference type="ARBA" id="ARBA00022692"/>
    </source>
</evidence>
<keyword evidence="5 7" id="KW-0472">Membrane</keyword>
<evidence type="ECO:0000256" key="1">
    <source>
        <dbReference type="ARBA" id="ARBA00004141"/>
    </source>
</evidence>
<dbReference type="RefSeq" id="XP_003014325.1">
    <property type="nucleotide sequence ID" value="XM_003014279.1"/>
</dbReference>
<feature type="transmembrane region" description="Helical" evidence="7">
    <location>
        <begin position="289"/>
        <end position="311"/>
    </location>
</feature>
<keyword evidence="3 7" id="KW-0812">Transmembrane</keyword>
<reference evidence="9" key="1">
    <citation type="journal article" date="2011" name="Genome Biol.">
        <title>Comparative and functional genomics provide insights into the pathogenicity of dermatophytic fungi.</title>
        <authorList>
            <person name="Burmester A."/>
            <person name="Shelest E."/>
            <person name="Gloeckner G."/>
            <person name="Heddergott C."/>
            <person name="Schindler S."/>
            <person name="Staib P."/>
            <person name="Heidel A."/>
            <person name="Felder M."/>
            <person name="Petzold A."/>
            <person name="Szafranski K."/>
            <person name="Feuermann M."/>
            <person name="Pedruzzi I."/>
            <person name="Priebe S."/>
            <person name="Groth M."/>
            <person name="Winkler R."/>
            <person name="Li W."/>
            <person name="Kniemeyer O."/>
            <person name="Schroeckh V."/>
            <person name="Hertweck C."/>
            <person name="Hube B."/>
            <person name="White T.C."/>
            <person name="Platzer M."/>
            <person name="Guthke R."/>
            <person name="Heitman J."/>
            <person name="Woestemeyer J."/>
            <person name="Zipfel P.F."/>
            <person name="Monod M."/>
            <person name="Brakhage A.A."/>
        </authorList>
    </citation>
    <scope>NUCLEOTIDE SEQUENCE [LARGE SCALE GENOMIC DNA]</scope>
    <source>
        <strain evidence="9">ATCC MYA-4681 / CBS 112371</strain>
    </source>
</reference>
<dbReference type="OMA" id="GIPWIAF"/>
<keyword evidence="2" id="KW-0813">Transport</keyword>
<dbReference type="GO" id="GO:0016020">
    <property type="term" value="C:membrane"/>
    <property type="evidence" value="ECO:0007669"/>
    <property type="project" value="UniProtKB-SubCell"/>
</dbReference>
<dbReference type="Gene3D" id="1.20.1740.10">
    <property type="entry name" value="Amino acid/polyamine transporter I"/>
    <property type="match status" value="1"/>
</dbReference>